<dbReference type="AlphaFoldDB" id="X0WC44"/>
<feature type="region of interest" description="Disordered" evidence="1">
    <location>
        <begin position="97"/>
        <end position="119"/>
    </location>
</feature>
<name>X0WC44_9ZZZZ</name>
<accession>X0WC44</accession>
<sequence>MKVENLKGSRMLTRKKERSPSAYEYLLHHIAVDDSGKEEVHHCYVYDHLGNLFTQAHLLIKDGKGFLDGKEIKEGLFHIISGLEVFQEVAWSNEEAEENNIRPKEMKAGMTLKQKSKEW</sequence>
<evidence type="ECO:0000256" key="1">
    <source>
        <dbReference type="SAM" id="MobiDB-lite"/>
    </source>
</evidence>
<protein>
    <submittedName>
        <fullName evidence="2">Uncharacterized protein</fullName>
    </submittedName>
</protein>
<reference evidence="2" key="1">
    <citation type="journal article" date="2014" name="Front. Microbiol.">
        <title>High frequency of phylogenetically diverse reductive dehalogenase-homologous genes in deep subseafloor sedimentary metagenomes.</title>
        <authorList>
            <person name="Kawai M."/>
            <person name="Futagami T."/>
            <person name="Toyoda A."/>
            <person name="Takaki Y."/>
            <person name="Nishi S."/>
            <person name="Hori S."/>
            <person name="Arai W."/>
            <person name="Tsubouchi T."/>
            <person name="Morono Y."/>
            <person name="Uchiyama I."/>
            <person name="Ito T."/>
            <person name="Fujiyama A."/>
            <person name="Inagaki F."/>
            <person name="Takami H."/>
        </authorList>
    </citation>
    <scope>NUCLEOTIDE SEQUENCE</scope>
    <source>
        <strain evidence="2">Expedition CK06-06</strain>
    </source>
</reference>
<organism evidence="2">
    <name type="scientific">marine sediment metagenome</name>
    <dbReference type="NCBI Taxonomy" id="412755"/>
    <lineage>
        <taxon>unclassified sequences</taxon>
        <taxon>metagenomes</taxon>
        <taxon>ecological metagenomes</taxon>
    </lineage>
</organism>
<evidence type="ECO:0000313" key="2">
    <source>
        <dbReference type="EMBL" id="GAG28225.1"/>
    </source>
</evidence>
<dbReference type="EMBL" id="BARS01031249">
    <property type="protein sequence ID" value="GAG28225.1"/>
    <property type="molecule type" value="Genomic_DNA"/>
</dbReference>
<gene>
    <name evidence="2" type="ORF">S01H1_48649</name>
</gene>
<comment type="caution">
    <text evidence="2">The sequence shown here is derived from an EMBL/GenBank/DDBJ whole genome shotgun (WGS) entry which is preliminary data.</text>
</comment>
<proteinExistence type="predicted"/>